<evidence type="ECO:0000313" key="8">
    <source>
        <dbReference type="Proteomes" id="UP000262029"/>
    </source>
</evidence>
<evidence type="ECO:0000313" key="7">
    <source>
        <dbReference type="EMBL" id="RXI25155.1"/>
    </source>
</evidence>
<proteinExistence type="predicted"/>
<dbReference type="InterPro" id="IPR011766">
    <property type="entry name" value="TPP_enzyme_TPP-bd"/>
</dbReference>
<protein>
    <submittedName>
        <fullName evidence="6">Phosphonopyruvate decarboxylase</fullName>
    </submittedName>
    <submittedName>
        <fullName evidence="7">Thiamine pyrophosphate-binding protein</fullName>
    </submittedName>
</protein>
<feature type="domain" description="Thiamine pyrophosphate enzyme TPP-binding" evidence="4">
    <location>
        <begin position="202"/>
        <end position="335"/>
    </location>
</feature>
<name>A0AAD0SMS5_9BACT</name>
<gene>
    <name evidence="6" type="ORF">ASKIR_1905</name>
    <name evidence="7" type="ORF">CP959_09370</name>
</gene>
<evidence type="ECO:0000259" key="5">
    <source>
        <dbReference type="Pfam" id="PF02776"/>
    </source>
</evidence>
<dbReference type="Proteomes" id="UP000262029">
    <property type="component" value="Chromosome"/>
</dbReference>
<dbReference type="Pfam" id="PF02775">
    <property type="entry name" value="TPP_enzyme_C"/>
    <property type="match status" value="1"/>
</dbReference>
<dbReference type="EMBL" id="NXIC01000007">
    <property type="protein sequence ID" value="RXI25155.1"/>
    <property type="molecule type" value="Genomic_DNA"/>
</dbReference>
<evidence type="ECO:0000259" key="4">
    <source>
        <dbReference type="Pfam" id="PF02775"/>
    </source>
</evidence>
<evidence type="ECO:0000313" key="6">
    <source>
        <dbReference type="EMBL" id="AXX85672.1"/>
    </source>
</evidence>
<feature type="domain" description="Thiamine pyrophosphate enzyme N-terminal TPP-binding" evidence="5">
    <location>
        <begin position="6"/>
        <end position="96"/>
    </location>
</feature>
<dbReference type="PANTHER" id="PTHR42818:SF1">
    <property type="entry name" value="SULFOPYRUVATE DECARBOXYLASE"/>
    <property type="match status" value="1"/>
</dbReference>
<accession>A0AAD0SMS5</accession>
<reference evidence="7 9" key="1">
    <citation type="submission" date="2017-09" db="EMBL/GenBank/DDBJ databases">
        <title>Genomics of the genus Arcobacter.</title>
        <authorList>
            <person name="Perez-Cataluna A."/>
            <person name="Figueras M.J."/>
            <person name="Salas-Masso N."/>
        </authorList>
    </citation>
    <scope>NUCLEOTIDE SEQUENCE [LARGE SCALE GENOMIC DNA]</scope>
    <source>
        <strain evidence="7 9">LMG 6621</strain>
    </source>
</reference>
<dbReference type="InterPro" id="IPR029061">
    <property type="entry name" value="THDP-binding"/>
</dbReference>
<dbReference type="RefSeq" id="WP_082946361.1">
    <property type="nucleotide sequence ID" value="NZ_CP032099.1"/>
</dbReference>
<dbReference type="GeneID" id="61751646"/>
<dbReference type="GO" id="GO:0044281">
    <property type="term" value="P:small molecule metabolic process"/>
    <property type="evidence" value="ECO:0007669"/>
    <property type="project" value="UniProtKB-ARBA"/>
</dbReference>
<dbReference type="Gene3D" id="3.40.50.970">
    <property type="match status" value="2"/>
</dbReference>
<keyword evidence="3" id="KW-0456">Lyase</keyword>
<evidence type="ECO:0000256" key="3">
    <source>
        <dbReference type="ARBA" id="ARBA00023239"/>
    </source>
</evidence>
<sequence length="357" mass="39356">MALDTKLFINRLIEKEYTHLCVVPCSFAQYVINEAINNPNIEYLPCASEAVACSIAAGLKMAGKKPIVIVQSSGVTNMGSCITSLLKPYGVTFPILSSWRTYKFPDSEIQHQHLATELPQLIEAYGYENVILDNENIDNAISQINLCDTTETICVIKKDSFTKVELEDIHKLDLSNYTPRSKFLIALNNLFKNDDTLFIGTTGNTAREMYSFMKDTNNFYMAGNMGGALSLGLGAAKAGKKVVVCGGDAEFVMHMGGICTAGRYKDEIDLTYILFDNESNKSTGGQNTYQSHINYIAIAKASGLNTVEQTVISLNDFSNTISELDKTKGLKFLHVKCGNDEETPRPPIEVVKVSKFQ</sequence>
<dbReference type="Pfam" id="PF02776">
    <property type="entry name" value="TPP_enzyme_N"/>
    <property type="match status" value="1"/>
</dbReference>
<dbReference type="InterPro" id="IPR012001">
    <property type="entry name" value="Thiamin_PyroP_enz_TPP-bd_dom"/>
</dbReference>
<dbReference type="InterPro" id="IPR051818">
    <property type="entry name" value="TPP_dependent_decarboxylase"/>
</dbReference>
<dbReference type="GO" id="GO:0016831">
    <property type="term" value="F:carboxy-lyase activity"/>
    <property type="evidence" value="ECO:0007669"/>
    <property type="project" value="UniProtKB-KW"/>
</dbReference>
<keyword evidence="2" id="KW-0786">Thiamine pyrophosphate</keyword>
<organism evidence="6 8">
    <name type="scientific">Aliarcobacter skirrowii CCUG 10374</name>
    <dbReference type="NCBI Taxonomy" id="1032239"/>
    <lineage>
        <taxon>Bacteria</taxon>
        <taxon>Pseudomonadati</taxon>
        <taxon>Campylobacterota</taxon>
        <taxon>Epsilonproteobacteria</taxon>
        <taxon>Campylobacterales</taxon>
        <taxon>Arcobacteraceae</taxon>
        <taxon>Aliarcobacter</taxon>
    </lineage>
</organism>
<evidence type="ECO:0000313" key="9">
    <source>
        <dbReference type="Proteomes" id="UP000290580"/>
    </source>
</evidence>
<dbReference type="PANTHER" id="PTHR42818">
    <property type="entry name" value="SULFOPYRUVATE DECARBOXYLASE SUBUNIT ALPHA"/>
    <property type="match status" value="1"/>
</dbReference>
<reference evidence="6 8" key="2">
    <citation type="submission" date="2018-08" db="EMBL/GenBank/DDBJ databases">
        <title>Complete genome of the Arcobacter skirrowii type strain LMG 6621.</title>
        <authorList>
            <person name="Miller W.G."/>
            <person name="Yee E."/>
            <person name="Bono J.L."/>
        </authorList>
    </citation>
    <scope>NUCLEOTIDE SEQUENCE [LARGE SCALE GENOMIC DNA]</scope>
    <source>
        <strain evidence="6 8">CCUG 10374</strain>
    </source>
</reference>
<dbReference type="EMBL" id="CP032099">
    <property type="protein sequence ID" value="AXX85672.1"/>
    <property type="molecule type" value="Genomic_DNA"/>
</dbReference>
<dbReference type="AlphaFoldDB" id="A0AAD0SMS5"/>
<dbReference type="GO" id="GO:0030976">
    <property type="term" value="F:thiamine pyrophosphate binding"/>
    <property type="evidence" value="ECO:0007669"/>
    <property type="project" value="InterPro"/>
</dbReference>
<dbReference type="Proteomes" id="UP000290580">
    <property type="component" value="Unassembled WGS sequence"/>
</dbReference>
<evidence type="ECO:0000256" key="2">
    <source>
        <dbReference type="ARBA" id="ARBA00023052"/>
    </source>
</evidence>
<evidence type="ECO:0000256" key="1">
    <source>
        <dbReference type="ARBA" id="ARBA00022793"/>
    </source>
</evidence>
<keyword evidence="1" id="KW-0210">Decarboxylase</keyword>
<dbReference type="SUPFAM" id="SSF52518">
    <property type="entry name" value="Thiamin diphosphate-binding fold (THDP-binding)"/>
    <property type="match status" value="2"/>
</dbReference>
<keyword evidence="9" id="KW-1185">Reference proteome</keyword>